<proteinExistence type="predicted"/>
<organism evidence="1 2">
    <name type="scientific">Rhizopus delemar (strain RA 99-880 / ATCC MYA-4621 / FGSC 9543 / NRRL 43880)</name>
    <name type="common">Mucormycosis agent</name>
    <name type="synonym">Rhizopus arrhizus var. delemar</name>
    <dbReference type="NCBI Taxonomy" id="246409"/>
    <lineage>
        <taxon>Eukaryota</taxon>
        <taxon>Fungi</taxon>
        <taxon>Fungi incertae sedis</taxon>
        <taxon>Mucoromycota</taxon>
        <taxon>Mucoromycotina</taxon>
        <taxon>Mucoromycetes</taxon>
        <taxon>Mucorales</taxon>
        <taxon>Mucorineae</taxon>
        <taxon>Rhizopodaceae</taxon>
        <taxon>Rhizopus</taxon>
    </lineage>
</organism>
<reference evidence="1 2" key="1">
    <citation type="journal article" date="2009" name="PLoS Genet.">
        <title>Genomic analysis of the basal lineage fungus Rhizopus oryzae reveals a whole-genome duplication.</title>
        <authorList>
            <person name="Ma L.-J."/>
            <person name="Ibrahim A.S."/>
            <person name="Skory C."/>
            <person name="Grabherr M.G."/>
            <person name="Burger G."/>
            <person name="Butler M."/>
            <person name="Elias M."/>
            <person name="Idnurm A."/>
            <person name="Lang B.F."/>
            <person name="Sone T."/>
            <person name="Abe A."/>
            <person name="Calvo S.E."/>
            <person name="Corrochano L.M."/>
            <person name="Engels R."/>
            <person name="Fu J."/>
            <person name="Hansberg W."/>
            <person name="Kim J.-M."/>
            <person name="Kodira C.D."/>
            <person name="Koehrsen M.J."/>
            <person name="Liu B."/>
            <person name="Miranda-Saavedra D."/>
            <person name="O'Leary S."/>
            <person name="Ortiz-Castellanos L."/>
            <person name="Poulter R."/>
            <person name="Rodriguez-Romero J."/>
            <person name="Ruiz-Herrera J."/>
            <person name="Shen Y.-Q."/>
            <person name="Zeng Q."/>
            <person name="Galagan J."/>
            <person name="Birren B.W."/>
            <person name="Cuomo C.A."/>
            <person name="Wickes B.L."/>
        </authorList>
    </citation>
    <scope>NUCLEOTIDE SEQUENCE [LARGE SCALE GENOMIC DNA]</scope>
    <source>
        <strain evidence="2">RA 99-880 / ATCC MYA-4621 / FGSC 9543 / NRRL 43880</strain>
    </source>
</reference>
<evidence type="ECO:0000313" key="2">
    <source>
        <dbReference type="Proteomes" id="UP000009138"/>
    </source>
</evidence>
<dbReference type="EMBL" id="CH476733">
    <property type="protein sequence ID" value="EIE77565.1"/>
    <property type="molecule type" value="Genomic_DNA"/>
</dbReference>
<name>I1BMY5_RHIO9</name>
<dbReference type="InParanoid" id="I1BMY5"/>
<protein>
    <submittedName>
        <fullName evidence="1">Uncharacterized protein</fullName>
    </submittedName>
</protein>
<dbReference type="RefSeq" id="XP_067512961.1">
    <property type="nucleotide sequence ID" value="XM_067656860.1"/>
</dbReference>
<dbReference type="VEuPathDB" id="FungiDB:RO3G_02269"/>
<sequence length="93" mass="10477">MNQDSFIGFKKGEGALSMTKLQPFKLCISSTSMTCIRNAMNFFHFIPALVTLGPILTTPKKQIVPSMETGSCYYNFFRLTFLGSALTFLQYED</sequence>
<dbReference type="Proteomes" id="UP000009138">
    <property type="component" value="Unassembled WGS sequence"/>
</dbReference>
<dbReference type="AlphaFoldDB" id="I1BMY5"/>
<dbReference type="GeneID" id="93609241"/>
<evidence type="ECO:0000313" key="1">
    <source>
        <dbReference type="EMBL" id="EIE77565.1"/>
    </source>
</evidence>
<gene>
    <name evidence="1" type="ORF">RO3G_02269</name>
</gene>
<keyword evidence="2" id="KW-1185">Reference proteome</keyword>
<accession>I1BMY5</accession>